<proteinExistence type="predicted"/>
<dbReference type="EMBL" id="GBXM01013946">
    <property type="protein sequence ID" value="JAH94631.1"/>
    <property type="molecule type" value="Transcribed_RNA"/>
</dbReference>
<feature type="transmembrane region" description="Helical" evidence="1">
    <location>
        <begin position="6"/>
        <end position="23"/>
    </location>
</feature>
<keyword evidence="1" id="KW-1133">Transmembrane helix</keyword>
<keyword evidence="1" id="KW-0812">Transmembrane</keyword>
<keyword evidence="1" id="KW-0472">Membrane</keyword>
<name>A0A0E9WWL3_ANGAN</name>
<reference evidence="2" key="1">
    <citation type="submission" date="2014-11" db="EMBL/GenBank/DDBJ databases">
        <authorList>
            <person name="Amaro Gonzalez C."/>
        </authorList>
    </citation>
    <scope>NUCLEOTIDE SEQUENCE</scope>
</reference>
<dbReference type="AlphaFoldDB" id="A0A0E9WWL3"/>
<reference evidence="2" key="2">
    <citation type="journal article" date="2015" name="Fish Shellfish Immunol.">
        <title>Early steps in the European eel (Anguilla anguilla)-Vibrio vulnificus interaction in the gills: Role of the RtxA13 toxin.</title>
        <authorList>
            <person name="Callol A."/>
            <person name="Pajuelo D."/>
            <person name="Ebbesson L."/>
            <person name="Teles M."/>
            <person name="MacKenzie S."/>
            <person name="Amaro C."/>
        </authorList>
    </citation>
    <scope>NUCLEOTIDE SEQUENCE</scope>
</reference>
<evidence type="ECO:0000256" key="1">
    <source>
        <dbReference type="SAM" id="Phobius"/>
    </source>
</evidence>
<protein>
    <submittedName>
        <fullName evidence="2">Uncharacterized protein</fullName>
    </submittedName>
</protein>
<sequence length="66" mass="7658">MMIIMIIIIANMIMVIRIIYLVCMKAMCLSFCYTNAANNLLLGKIKTKKIIYRPKNVVLNFDLCKK</sequence>
<organism evidence="2">
    <name type="scientific">Anguilla anguilla</name>
    <name type="common">European freshwater eel</name>
    <name type="synonym">Muraena anguilla</name>
    <dbReference type="NCBI Taxonomy" id="7936"/>
    <lineage>
        <taxon>Eukaryota</taxon>
        <taxon>Metazoa</taxon>
        <taxon>Chordata</taxon>
        <taxon>Craniata</taxon>
        <taxon>Vertebrata</taxon>
        <taxon>Euteleostomi</taxon>
        <taxon>Actinopterygii</taxon>
        <taxon>Neopterygii</taxon>
        <taxon>Teleostei</taxon>
        <taxon>Anguilliformes</taxon>
        <taxon>Anguillidae</taxon>
        <taxon>Anguilla</taxon>
    </lineage>
</organism>
<accession>A0A0E9WWL3</accession>
<evidence type="ECO:0000313" key="2">
    <source>
        <dbReference type="EMBL" id="JAH94631.1"/>
    </source>
</evidence>